<keyword evidence="6" id="KW-0503">Monooxygenase</keyword>
<evidence type="ECO:0000256" key="7">
    <source>
        <dbReference type="PIRSR" id="PIRSR602401-1"/>
    </source>
</evidence>
<comment type="cofactor">
    <cofactor evidence="1 7">
        <name>heme</name>
        <dbReference type="ChEBI" id="CHEBI:30413"/>
    </cofactor>
</comment>
<sequence length="538" mass="60645">MAPFLDFDILEQFTIIRQSLAPLRLSRWQMFKFMIAHVYRETGPVTIFLLSSGLMLLITYTSKAIMARKEMELAIPVLGGSKQHKLDFKQLVEEGRRLYPDTPYIVKTQGLPYVVFPTSSFDEIKRLPEHIASAQDFFLKTYFGHFTTAGTETPAVLKAVSVDLARSIPMKVTSRQEDAKAAVDDVVGECPDWKEVRLFPAVTTVIAMTNACSFLGRELGRSKRWVDLVRKFPFQVMVGTFMISVVPRIFQWLLAPLIFLPAIVTKWRMKWAIKGVIKKDMQNFLSAKDKKSLLKLTEEGKVPFTAALMTRYKPEEATLSQLLQDYVTVSFESTPSSAAALYLILMELATRPELVEILRQELQEVMVDGKLPKTHLAELRKMDSAMRESSRVNPFSLLALYRLLRVPTKLSVGPKLPAGTLICVDVHHINTSPELWENPEEYNGLRFHEIRKAPGMDSRYQFVSTGADSPGWGDGSMACPGRLFANSTVKIALAHLIMNYDFKFANGEGKPAKSSLPNGSWNPGLETTFMFRSRKVGA</sequence>
<dbReference type="Proteomes" id="UP000696280">
    <property type="component" value="Unassembled WGS sequence"/>
</dbReference>
<reference evidence="8" key="1">
    <citation type="submission" date="2021-07" db="EMBL/GenBank/DDBJ databases">
        <authorList>
            <person name="Durling M."/>
        </authorList>
    </citation>
    <scope>NUCLEOTIDE SEQUENCE</scope>
</reference>
<dbReference type="InterPro" id="IPR001128">
    <property type="entry name" value="Cyt_P450"/>
</dbReference>
<organism evidence="8 9">
    <name type="scientific">Hymenoscyphus fraxineus</name>
    <dbReference type="NCBI Taxonomy" id="746836"/>
    <lineage>
        <taxon>Eukaryota</taxon>
        <taxon>Fungi</taxon>
        <taxon>Dikarya</taxon>
        <taxon>Ascomycota</taxon>
        <taxon>Pezizomycotina</taxon>
        <taxon>Leotiomycetes</taxon>
        <taxon>Helotiales</taxon>
        <taxon>Helotiaceae</taxon>
        <taxon>Hymenoscyphus</taxon>
    </lineage>
</organism>
<comment type="similarity">
    <text evidence="2">Belongs to the cytochrome P450 family.</text>
</comment>
<keyword evidence="7" id="KW-0349">Heme</keyword>
<dbReference type="GO" id="GO:0020037">
    <property type="term" value="F:heme binding"/>
    <property type="evidence" value="ECO:0007669"/>
    <property type="project" value="InterPro"/>
</dbReference>
<evidence type="ECO:0000256" key="6">
    <source>
        <dbReference type="ARBA" id="ARBA00023033"/>
    </source>
</evidence>
<feature type="binding site" description="axial binding residue" evidence="7">
    <location>
        <position position="479"/>
    </location>
    <ligand>
        <name>heme</name>
        <dbReference type="ChEBI" id="CHEBI:30413"/>
    </ligand>
    <ligandPart>
        <name>Fe</name>
        <dbReference type="ChEBI" id="CHEBI:18248"/>
    </ligandPart>
</feature>
<dbReference type="InterPro" id="IPR036396">
    <property type="entry name" value="Cyt_P450_sf"/>
</dbReference>
<dbReference type="OrthoDB" id="1844152at2759"/>
<dbReference type="GO" id="GO:0004497">
    <property type="term" value="F:monooxygenase activity"/>
    <property type="evidence" value="ECO:0007669"/>
    <property type="project" value="UniProtKB-KW"/>
</dbReference>
<keyword evidence="9" id="KW-1185">Reference proteome</keyword>
<evidence type="ECO:0000313" key="8">
    <source>
        <dbReference type="EMBL" id="CAG8960280.1"/>
    </source>
</evidence>
<evidence type="ECO:0000313" key="9">
    <source>
        <dbReference type="Proteomes" id="UP000696280"/>
    </source>
</evidence>
<dbReference type="EMBL" id="CAJVRL010000097">
    <property type="protein sequence ID" value="CAG8960280.1"/>
    <property type="molecule type" value="Genomic_DNA"/>
</dbReference>
<dbReference type="PANTHER" id="PTHR46206:SF6">
    <property type="entry name" value="CYTOCHROME P450 MONOOXYGENASE AN1598-RELATED"/>
    <property type="match status" value="1"/>
</dbReference>
<evidence type="ECO:0000256" key="3">
    <source>
        <dbReference type="ARBA" id="ARBA00022723"/>
    </source>
</evidence>
<accession>A0A9N9L4Q1</accession>
<keyword evidence="4" id="KW-0560">Oxidoreductase</keyword>
<dbReference type="PANTHER" id="PTHR46206">
    <property type="entry name" value="CYTOCHROME P450"/>
    <property type="match status" value="1"/>
</dbReference>
<dbReference type="GO" id="GO:0005506">
    <property type="term" value="F:iron ion binding"/>
    <property type="evidence" value="ECO:0007669"/>
    <property type="project" value="InterPro"/>
</dbReference>
<dbReference type="InterPro" id="IPR002401">
    <property type="entry name" value="Cyt_P450_E_grp-I"/>
</dbReference>
<evidence type="ECO:0000256" key="2">
    <source>
        <dbReference type="ARBA" id="ARBA00010617"/>
    </source>
</evidence>
<evidence type="ECO:0000256" key="4">
    <source>
        <dbReference type="ARBA" id="ARBA00023002"/>
    </source>
</evidence>
<protein>
    <submittedName>
        <fullName evidence="8">Uncharacterized protein</fullName>
    </submittedName>
</protein>
<proteinExistence type="inferred from homology"/>
<dbReference type="GO" id="GO:0016705">
    <property type="term" value="F:oxidoreductase activity, acting on paired donors, with incorporation or reduction of molecular oxygen"/>
    <property type="evidence" value="ECO:0007669"/>
    <property type="project" value="InterPro"/>
</dbReference>
<comment type="caution">
    <text evidence="8">The sequence shown here is derived from an EMBL/GenBank/DDBJ whole genome shotgun (WGS) entry which is preliminary data.</text>
</comment>
<evidence type="ECO:0000256" key="1">
    <source>
        <dbReference type="ARBA" id="ARBA00001971"/>
    </source>
</evidence>
<evidence type="ECO:0000256" key="5">
    <source>
        <dbReference type="ARBA" id="ARBA00023004"/>
    </source>
</evidence>
<dbReference type="AlphaFoldDB" id="A0A9N9L4Q1"/>
<dbReference type="PRINTS" id="PR00463">
    <property type="entry name" value="EP450I"/>
</dbReference>
<dbReference type="Gene3D" id="1.10.630.10">
    <property type="entry name" value="Cytochrome P450"/>
    <property type="match status" value="1"/>
</dbReference>
<dbReference type="SUPFAM" id="SSF48264">
    <property type="entry name" value="Cytochrome P450"/>
    <property type="match status" value="1"/>
</dbReference>
<keyword evidence="3 7" id="KW-0479">Metal-binding</keyword>
<dbReference type="CDD" id="cd11041">
    <property type="entry name" value="CYP503A1-like"/>
    <property type="match status" value="1"/>
</dbReference>
<keyword evidence="5 7" id="KW-0408">Iron</keyword>
<name>A0A9N9L4Q1_9HELO</name>
<gene>
    <name evidence="8" type="ORF">HYFRA_00012800</name>
</gene>
<dbReference type="Pfam" id="PF00067">
    <property type="entry name" value="p450"/>
    <property type="match status" value="1"/>
</dbReference>